<keyword evidence="4 7" id="KW-0067">ATP-binding</keyword>
<evidence type="ECO:0000259" key="9">
    <source>
        <dbReference type="PROSITE" id="PS00486"/>
    </source>
</evidence>
<dbReference type="InterPro" id="IPR036678">
    <property type="entry name" value="MutS_con_dom_sf"/>
</dbReference>
<comment type="function">
    <text evidence="7">Component of the post-replicative DNA mismatch repair system (MMR).</text>
</comment>
<keyword evidence="2 7" id="KW-0547">Nucleotide-binding</keyword>
<dbReference type="InterPro" id="IPR017261">
    <property type="entry name" value="DNA_mismatch_repair_MutS/MSH"/>
</dbReference>
<dbReference type="Proteomes" id="UP001497512">
    <property type="component" value="Chromosome 5"/>
</dbReference>
<accession>A0ABP0UM07</accession>
<dbReference type="Gene3D" id="3.40.1170.10">
    <property type="entry name" value="DNA repair protein MutS, domain I"/>
    <property type="match status" value="1"/>
</dbReference>
<keyword evidence="11" id="KW-1185">Reference proteome</keyword>
<evidence type="ECO:0000256" key="7">
    <source>
        <dbReference type="PIRNR" id="PIRNR037677"/>
    </source>
</evidence>
<organism evidence="10 11">
    <name type="scientific">Sphagnum troendelagicum</name>
    <dbReference type="NCBI Taxonomy" id="128251"/>
    <lineage>
        <taxon>Eukaryota</taxon>
        <taxon>Viridiplantae</taxon>
        <taxon>Streptophyta</taxon>
        <taxon>Embryophyta</taxon>
        <taxon>Bryophyta</taxon>
        <taxon>Sphagnophytina</taxon>
        <taxon>Sphagnopsida</taxon>
        <taxon>Sphagnales</taxon>
        <taxon>Sphagnaceae</taxon>
        <taxon>Sphagnum</taxon>
    </lineage>
</organism>
<dbReference type="Pfam" id="PF05192">
    <property type="entry name" value="MutS_III"/>
    <property type="match status" value="1"/>
</dbReference>
<dbReference type="PANTHER" id="PTHR11361:SF122">
    <property type="entry name" value="DNA MISMATCH REPAIR PROTEIN MSH3"/>
    <property type="match status" value="1"/>
</dbReference>
<evidence type="ECO:0000256" key="4">
    <source>
        <dbReference type="ARBA" id="ARBA00022840"/>
    </source>
</evidence>
<evidence type="ECO:0000313" key="10">
    <source>
        <dbReference type="EMBL" id="CAK9225422.1"/>
    </source>
</evidence>
<gene>
    <name evidence="10" type="ORF">CSSPTR1EN2_LOCUS17536</name>
</gene>
<dbReference type="Gene3D" id="1.10.1420.10">
    <property type="match status" value="2"/>
</dbReference>
<dbReference type="InterPro" id="IPR007696">
    <property type="entry name" value="DNA_mismatch_repair_MutS_core"/>
</dbReference>
<evidence type="ECO:0000256" key="8">
    <source>
        <dbReference type="SAM" id="MobiDB-lite"/>
    </source>
</evidence>
<keyword evidence="5 7" id="KW-0238">DNA-binding</keyword>
<keyword evidence="6 7" id="KW-0234">DNA repair</keyword>
<keyword evidence="3 7" id="KW-0227">DNA damage</keyword>
<evidence type="ECO:0000256" key="2">
    <source>
        <dbReference type="ARBA" id="ARBA00022741"/>
    </source>
</evidence>
<feature type="compositionally biased region" description="Low complexity" evidence="8">
    <location>
        <begin position="15"/>
        <end position="31"/>
    </location>
</feature>
<dbReference type="InterPro" id="IPR000432">
    <property type="entry name" value="DNA_mismatch_repair_MutS_C"/>
</dbReference>
<dbReference type="Gene3D" id="3.40.50.300">
    <property type="entry name" value="P-loop containing nucleotide triphosphate hydrolases"/>
    <property type="match status" value="1"/>
</dbReference>
<evidence type="ECO:0000256" key="6">
    <source>
        <dbReference type="ARBA" id="ARBA00023204"/>
    </source>
</evidence>
<feature type="region of interest" description="Disordered" evidence="8">
    <location>
        <begin position="69"/>
        <end position="92"/>
    </location>
</feature>
<feature type="region of interest" description="Disordered" evidence="8">
    <location>
        <begin position="1"/>
        <end position="57"/>
    </location>
</feature>
<dbReference type="PANTHER" id="PTHR11361">
    <property type="entry name" value="DNA MISMATCH REPAIR PROTEIN MUTS FAMILY MEMBER"/>
    <property type="match status" value="1"/>
</dbReference>
<comment type="similarity">
    <text evidence="1">Belongs to the DNA mismatch repair MutS family. MSH3 subfamily.</text>
</comment>
<dbReference type="SUPFAM" id="SSF52540">
    <property type="entry name" value="P-loop containing nucleoside triphosphate hydrolases"/>
    <property type="match status" value="1"/>
</dbReference>
<dbReference type="PROSITE" id="PS00486">
    <property type="entry name" value="DNA_MISMATCH_REPAIR_2"/>
    <property type="match status" value="1"/>
</dbReference>
<dbReference type="SMART" id="SM00533">
    <property type="entry name" value="MUTSd"/>
    <property type="match status" value="1"/>
</dbReference>
<feature type="domain" description="DNA mismatch repair proteins mutS family" evidence="9">
    <location>
        <begin position="946"/>
        <end position="962"/>
    </location>
</feature>
<dbReference type="SUPFAM" id="SSF55271">
    <property type="entry name" value="DNA repair protein MutS, domain I"/>
    <property type="match status" value="1"/>
</dbReference>
<dbReference type="Gene3D" id="3.30.420.110">
    <property type="entry name" value="MutS, connector domain"/>
    <property type="match status" value="1"/>
</dbReference>
<dbReference type="PIRSF" id="PIRSF037677">
    <property type="entry name" value="DNA_mis_repair_Msh6"/>
    <property type="match status" value="1"/>
</dbReference>
<reference evidence="10" key="1">
    <citation type="submission" date="2024-02" db="EMBL/GenBank/DDBJ databases">
        <authorList>
            <consortium name="ELIXIR-Norway"/>
            <consortium name="Elixir Norway"/>
        </authorList>
    </citation>
    <scope>NUCLEOTIDE SEQUENCE</scope>
</reference>
<dbReference type="Pfam" id="PF01624">
    <property type="entry name" value="MutS_I"/>
    <property type="match status" value="1"/>
</dbReference>
<sequence length="1187" mass="130323">MKRQQAISRFFAPKTTSSSGTRSNSTPSTSSHANRRPLETPPSVIGSPRALAPGGASKSIVQGFAFSPAAKKRRASEEEETEPSQDVLGSVFPESDPVRHQRFVEKLVAQSDQNRGLQESWYEKPPSNGRLTYTPLESQVVELKARYPDVVLLIEVGYKYRFFGGDAETAARVLGIFAHYDHNFLTASIPTFRLHVHVRRLVESGYKVGVVRQTETAAIKAHGSNKAGPFTRGLSALYTRATLEAAEDLGGESEGHVGRLNNYLMCIAEEPVLHGRKSNKGKEVGSLHSVDDDDSRYYDTRFGVVAVEIATGDVMYGDFKDTVMRSELEARLLTCTPAELLLAMPISSTTEKLVMEFAGPTAEIRVEHMTCDAFRDGGAMAEVLSFYGIKAERNTICTSITSKEEQLPEDEKINPGLEAVMAMPDIVARALAFTLRYLKQFNLEKVLLSGASFRLFTGQTEMSLSPNTLRQLEILRNNADGSEKGSLLWRMDHTQTAFGARLLRHWVTHPLLDHALINARLDAVTEIMDSMSSVGVSMGEAQTFSWSGWDSGHTGALSRHQQNLGQHGLLASLLMSLGKLPDVQRGITRIFLRTATAAEFVTVIQALITAAKQLRCLQFTKGEENERMNVEEGPKGVRSPLLQRLIATASSMTMSEHAAQLLLALNTDAAASGDKLNLFLCEGGRFPQVAKCRVAIKAVEQQLDDFLPSLRKLLRMPRLEFLSVAGTTHLVEVPAAQKVPADWIKVNSTKKANRFHPPEVLATLDQLALANEKLKVACGQAWDAFLVEFAAYYVDFQAAVQSLAALDCLHSLALVAQNQGYVRPDFVDDSQPSQLVIEAGRHPVLESTLQDGFVPNDTVLHSDQERCQIITGPNMGGKSCYIRQVALIAIMAQIGSYVPAATAKMHVVDAVFTRMGASDTIQKGSSTFFEELSEASEILQRATSRSLVIIDELGRGTSTHDGVALASATLQHLLKETRCLTLFVTHYLKIAELKTTFLGEVGTYFVSYMTKDSLVNKNSLPETNEVEQQPDSREDTTQRITFLYKLVPGVASRSFGLHVARLAQIPETCVVQAAAMATKLEMEVSARKNTASSNPGKLSLQEKTQGEVEINGSERNNRFDNCMSQVGNLDITTDTIAKDYLSRAYTERLGSIFLLLETLADHGSLDHALPALNLAQNQAKLFLEEFS</sequence>
<dbReference type="InterPro" id="IPR045076">
    <property type="entry name" value="MutS"/>
</dbReference>
<dbReference type="InterPro" id="IPR036187">
    <property type="entry name" value="DNA_mismatch_repair_MutS_sf"/>
</dbReference>
<dbReference type="SMART" id="SM00534">
    <property type="entry name" value="MUTSac"/>
    <property type="match status" value="1"/>
</dbReference>
<evidence type="ECO:0000256" key="1">
    <source>
        <dbReference type="ARBA" id="ARBA00007094"/>
    </source>
</evidence>
<evidence type="ECO:0000313" key="11">
    <source>
        <dbReference type="Proteomes" id="UP001497512"/>
    </source>
</evidence>
<evidence type="ECO:0000256" key="5">
    <source>
        <dbReference type="ARBA" id="ARBA00023125"/>
    </source>
</evidence>
<proteinExistence type="inferred from homology"/>
<dbReference type="SUPFAM" id="SSF48334">
    <property type="entry name" value="DNA repair protein MutS, domain III"/>
    <property type="match status" value="1"/>
</dbReference>
<dbReference type="InterPro" id="IPR016151">
    <property type="entry name" value="DNA_mismatch_repair_MutS_N"/>
</dbReference>
<dbReference type="InterPro" id="IPR027417">
    <property type="entry name" value="P-loop_NTPase"/>
</dbReference>
<protein>
    <recommendedName>
        <fullName evidence="7">DNA mismatch repair protein</fullName>
    </recommendedName>
</protein>
<dbReference type="EMBL" id="OZ019897">
    <property type="protein sequence ID" value="CAK9225422.1"/>
    <property type="molecule type" value="Genomic_DNA"/>
</dbReference>
<dbReference type="Pfam" id="PF00488">
    <property type="entry name" value="MutS_V"/>
    <property type="match status" value="1"/>
</dbReference>
<evidence type="ECO:0000256" key="3">
    <source>
        <dbReference type="ARBA" id="ARBA00022763"/>
    </source>
</evidence>
<name>A0ABP0UM07_9BRYO</name>
<dbReference type="InterPro" id="IPR007695">
    <property type="entry name" value="DNA_mismatch_repair_MutS-lik_N"/>
</dbReference>